<dbReference type="GO" id="GO:0005694">
    <property type="term" value="C:chromosome"/>
    <property type="evidence" value="ECO:0007669"/>
    <property type="project" value="TreeGrafter"/>
</dbReference>
<protein>
    <recommendedName>
        <fullName evidence="3">ParB-like N-terminal domain-containing protein</fullName>
    </recommendedName>
</protein>
<dbReference type="InterPro" id="IPR003115">
    <property type="entry name" value="ParB_N"/>
</dbReference>
<reference evidence="4 5" key="1">
    <citation type="submission" date="2016-02" db="EMBL/GenBank/DDBJ databases">
        <title>Complete Genome of H5569, the type strain of the newly described species Haematospirillium jordaniae.</title>
        <authorList>
            <person name="Nicholson A.C."/>
            <person name="Humrighouse B.W."/>
            <person name="Loparov V."/>
            <person name="McQuiston J.R."/>
        </authorList>
    </citation>
    <scope>NUCLEOTIDE SEQUENCE [LARGE SCALE GENOMIC DNA]</scope>
    <source>
        <strain evidence="4 5">H5569</strain>
        <plasmid evidence="5">Plasmid unnamed 2</plasmid>
    </source>
</reference>
<evidence type="ECO:0000313" key="5">
    <source>
        <dbReference type="Proteomes" id="UP000076066"/>
    </source>
</evidence>
<dbReference type="OrthoDB" id="9802051at2"/>
<dbReference type="GeneID" id="53317723"/>
<dbReference type="Gene3D" id="1.10.10.2830">
    <property type="match status" value="1"/>
</dbReference>
<dbReference type="Gene3D" id="3.90.1530.30">
    <property type="match status" value="1"/>
</dbReference>
<evidence type="ECO:0000313" key="4">
    <source>
        <dbReference type="EMBL" id="AMW35930.1"/>
    </source>
</evidence>
<proteinExistence type="inferred from homology"/>
<dbReference type="GO" id="GO:0007059">
    <property type="term" value="P:chromosome segregation"/>
    <property type="evidence" value="ECO:0007669"/>
    <property type="project" value="UniProtKB-KW"/>
</dbReference>
<dbReference type="GO" id="GO:0003677">
    <property type="term" value="F:DNA binding"/>
    <property type="evidence" value="ECO:0007669"/>
    <property type="project" value="InterPro"/>
</dbReference>
<dbReference type="SUPFAM" id="SSF110849">
    <property type="entry name" value="ParB/Sulfiredoxin"/>
    <property type="match status" value="1"/>
</dbReference>
<dbReference type="RefSeq" id="WP_066137350.1">
    <property type="nucleotide sequence ID" value="NZ_CP014527.1"/>
</dbReference>
<geneLocation type="plasmid" evidence="4 5">
    <name>unnamed 2</name>
</geneLocation>
<dbReference type="NCBIfam" id="TIGR00180">
    <property type="entry name" value="parB_part"/>
    <property type="match status" value="1"/>
</dbReference>
<dbReference type="EMBL" id="CP014527">
    <property type="protein sequence ID" value="AMW35930.1"/>
    <property type="molecule type" value="Genomic_DNA"/>
</dbReference>
<comment type="similarity">
    <text evidence="1">Belongs to the ParB family.</text>
</comment>
<evidence type="ECO:0000259" key="3">
    <source>
        <dbReference type="SMART" id="SM00470"/>
    </source>
</evidence>
<dbReference type="PANTHER" id="PTHR33375:SF1">
    <property type="entry name" value="CHROMOSOME-PARTITIONING PROTEIN PARB-RELATED"/>
    <property type="match status" value="1"/>
</dbReference>
<organism evidence="4 5">
    <name type="scientific">Haematospirillum jordaniae</name>
    <dbReference type="NCBI Taxonomy" id="1549855"/>
    <lineage>
        <taxon>Bacteria</taxon>
        <taxon>Pseudomonadati</taxon>
        <taxon>Pseudomonadota</taxon>
        <taxon>Alphaproteobacteria</taxon>
        <taxon>Rhodospirillales</taxon>
        <taxon>Novispirillaceae</taxon>
        <taxon>Haematospirillum</taxon>
    </lineage>
</organism>
<keyword evidence="5" id="KW-1185">Reference proteome</keyword>
<dbReference type="InterPro" id="IPR004437">
    <property type="entry name" value="ParB/RepB/Spo0J"/>
</dbReference>
<evidence type="ECO:0000256" key="2">
    <source>
        <dbReference type="ARBA" id="ARBA00022829"/>
    </source>
</evidence>
<dbReference type="Pfam" id="PF02195">
    <property type="entry name" value="ParB_N"/>
    <property type="match status" value="1"/>
</dbReference>
<accession>A0A145VSE0</accession>
<dbReference type="KEGG" id="hjo:AY555_11265"/>
<gene>
    <name evidence="4" type="ORF">AY555_11265</name>
</gene>
<dbReference type="InterPro" id="IPR036086">
    <property type="entry name" value="ParB/Sulfiredoxin_sf"/>
</dbReference>
<dbReference type="Proteomes" id="UP000076066">
    <property type="component" value="Plasmid unnamed 2"/>
</dbReference>
<dbReference type="PANTHER" id="PTHR33375">
    <property type="entry name" value="CHROMOSOME-PARTITIONING PROTEIN PARB-RELATED"/>
    <property type="match status" value="1"/>
</dbReference>
<dbReference type="InterPro" id="IPR050336">
    <property type="entry name" value="Chromosome_partition/occlusion"/>
</dbReference>
<sequence length="298" mass="32214">MSRKMPPRTTTGHVSSLMTSFFSGESRVSTLALTSIVPNPDQPRSFFDDDDLAALASSIHRLGLLQPVLVSASGPDGKHILYAGERRWRACRLLGHHEIKAIIISGDPAEIALVENVVRVDLDMVELARGCERLMNRHGYTQGQVAEILGRSQSEISRTLNILSLPEDILQAVPSVSNKISKSTLFALADLGDEQAARVAWGRIVTTGMTVSELRAMKTDLNTPSAKPEQKSAKDVGTASATKVLLPALKQIARLQASPGSLGHEDIQRLHALRDALDQLLGTLPERAGHETPLCDIA</sequence>
<dbReference type="AlphaFoldDB" id="A0A145VSE0"/>
<dbReference type="InterPro" id="IPR041468">
    <property type="entry name" value="HTH_ParB/Spo0J"/>
</dbReference>
<name>A0A145VSE0_9PROT</name>
<dbReference type="SMART" id="SM00470">
    <property type="entry name" value="ParB"/>
    <property type="match status" value="1"/>
</dbReference>
<dbReference type="SUPFAM" id="SSF109709">
    <property type="entry name" value="KorB DNA-binding domain-like"/>
    <property type="match status" value="1"/>
</dbReference>
<keyword evidence="2" id="KW-0159">Chromosome partition</keyword>
<keyword evidence="4" id="KW-0614">Plasmid</keyword>
<dbReference type="Pfam" id="PF17762">
    <property type="entry name" value="HTH_ParB"/>
    <property type="match status" value="1"/>
</dbReference>
<feature type="domain" description="ParB-like N-terminal" evidence="3">
    <location>
        <begin position="29"/>
        <end position="117"/>
    </location>
</feature>
<evidence type="ECO:0000256" key="1">
    <source>
        <dbReference type="ARBA" id="ARBA00006295"/>
    </source>
</evidence>